<evidence type="ECO:0000313" key="3">
    <source>
        <dbReference type="Proteomes" id="UP000296049"/>
    </source>
</evidence>
<keyword evidence="3" id="KW-1185">Reference proteome</keyword>
<dbReference type="AlphaFoldDB" id="R0LAS9"/>
<evidence type="ECO:0000256" key="1">
    <source>
        <dbReference type="SAM" id="MobiDB-lite"/>
    </source>
</evidence>
<feature type="region of interest" description="Disordered" evidence="1">
    <location>
        <begin position="38"/>
        <end position="61"/>
    </location>
</feature>
<evidence type="ECO:0000313" key="2">
    <source>
        <dbReference type="EMBL" id="EOB02774.1"/>
    </source>
</evidence>
<protein>
    <submittedName>
        <fullName evidence="2">Uncharacterized protein</fullName>
    </submittedName>
</protein>
<proteinExistence type="predicted"/>
<organism evidence="2 3">
    <name type="scientific">Anas platyrhynchos</name>
    <name type="common">Mallard</name>
    <name type="synonym">Anas boschas</name>
    <dbReference type="NCBI Taxonomy" id="8839"/>
    <lineage>
        <taxon>Eukaryota</taxon>
        <taxon>Metazoa</taxon>
        <taxon>Chordata</taxon>
        <taxon>Craniata</taxon>
        <taxon>Vertebrata</taxon>
        <taxon>Euteleostomi</taxon>
        <taxon>Archelosauria</taxon>
        <taxon>Archosauria</taxon>
        <taxon>Dinosauria</taxon>
        <taxon>Saurischia</taxon>
        <taxon>Theropoda</taxon>
        <taxon>Coelurosauria</taxon>
        <taxon>Aves</taxon>
        <taxon>Neognathae</taxon>
        <taxon>Galloanserae</taxon>
        <taxon>Anseriformes</taxon>
        <taxon>Anatidae</taxon>
        <taxon>Anatinae</taxon>
        <taxon>Anas</taxon>
    </lineage>
</organism>
<accession>R0LAS9</accession>
<dbReference type="EMBL" id="KB742929">
    <property type="protein sequence ID" value="EOB02774.1"/>
    <property type="molecule type" value="Genomic_DNA"/>
</dbReference>
<sequence>MPAPRLLSPLILRTGSISVEMKEKKRWENSRPCTGRSWALPFPESGQRKAPVAAGTKGKPTPWGKEKPYYHMLAQAGVAQQELLSPKVVLFPVKQHRSLSSTCKIHCFLLVVKSYEPGGKQLRQLFSGPNRGLRYVCCDRTGITPKGKARLRRGRTASKAGLHISLIPAKPQHLLPKTAGQHPSQVHSETCLLQGLESACRDSHCAKGQPKIHVLLFHLGASSVSCPQTTPQLSNLPHRPNEDVTNPLLALRSSSLQLPL</sequence>
<reference evidence="3" key="1">
    <citation type="journal article" date="2013" name="Nat. Genet.">
        <title>The duck genome and transcriptome provide insight into an avian influenza virus reservoir species.</title>
        <authorList>
            <person name="Huang Y."/>
            <person name="Li Y."/>
            <person name="Burt D.W."/>
            <person name="Chen H."/>
            <person name="Zhang Y."/>
            <person name="Qian W."/>
            <person name="Kim H."/>
            <person name="Gan S."/>
            <person name="Zhao Y."/>
            <person name="Li J."/>
            <person name="Yi K."/>
            <person name="Feng H."/>
            <person name="Zhu P."/>
            <person name="Li B."/>
            <person name="Liu Q."/>
            <person name="Fairley S."/>
            <person name="Magor K.E."/>
            <person name="Du Z."/>
            <person name="Hu X."/>
            <person name="Goodman L."/>
            <person name="Tafer H."/>
            <person name="Vignal A."/>
            <person name="Lee T."/>
            <person name="Kim K.W."/>
            <person name="Sheng Z."/>
            <person name="An Y."/>
            <person name="Searle S."/>
            <person name="Herrero J."/>
            <person name="Groenen M.A."/>
            <person name="Crooijmans R.P."/>
            <person name="Faraut T."/>
            <person name="Cai Q."/>
            <person name="Webster R.G."/>
            <person name="Aldridge J.R."/>
            <person name="Warren W.C."/>
            <person name="Bartschat S."/>
            <person name="Kehr S."/>
            <person name="Marz M."/>
            <person name="Stadler P.F."/>
            <person name="Smith J."/>
            <person name="Kraus R.H."/>
            <person name="Zhao Y."/>
            <person name="Ren L."/>
            <person name="Fei J."/>
            <person name="Morisson M."/>
            <person name="Kaiser P."/>
            <person name="Griffin D.K."/>
            <person name="Rao M."/>
            <person name="Pitel F."/>
            <person name="Wang J."/>
            <person name="Li N."/>
        </authorList>
    </citation>
    <scope>NUCLEOTIDE SEQUENCE [LARGE SCALE GENOMIC DNA]</scope>
</reference>
<name>R0LAS9_ANAPL</name>
<dbReference type="Proteomes" id="UP000296049">
    <property type="component" value="Unassembled WGS sequence"/>
</dbReference>
<gene>
    <name evidence="2" type="ORF">Anapl_00896</name>
</gene>